<evidence type="ECO:0000256" key="1">
    <source>
        <dbReference type="ARBA" id="ARBA00022596"/>
    </source>
</evidence>
<evidence type="ECO:0000313" key="4">
    <source>
        <dbReference type="Proteomes" id="UP000756860"/>
    </source>
</evidence>
<dbReference type="Gene3D" id="3.30.70.1380">
    <property type="entry name" value="Transcriptional regulatory protein pf0864 domain like"/>
    <property type="match status" value="1"/>
</dbReference>
<gene>
    <name evidence="3" type="primary">larC</name>
    <name evidence="3" type="ORF">KI810_01460</name>
</gene>
<name>A0ABS5S8L2_9BACT</name>
<dbReference type="Gene3D" id="3.10.20.300">
    <property type="entry name" value="mk0293 like domain"/>
    <property type="match status" value="1"/>
</dbReference>
<keyword evidence="2" id="KW-0456">Lyase</keyword>
<evidence type="ECO:0000256" key="2">
    <source>
        <dbReference type="HAMAP-Rule" id="MF_01074"/>
    </source>
</evidence>
<evidence type="ECO:0000313" key="3">
    <source>
        <dbReference type="EMBL" id="MBT0651711.1"/>
    </source>
</evidence>
<dbReference type="PANTHER" id="PTHR36566:SF1">
    <property type="entry name" value="PYRIDINIUM-3,5-BISTHIOCARBOXYLIC ACID MONONUCLEOTIDE NICKEL INSERTION PROTEIN"/>
    <property type="match status" value="1"/>
</dbReference>
<keyword evidence="1 2" id="KW-0533">Nickel</keyword>
<sequence>MKILYCDCGAGIAGDMTVAALLELGVPLVHLRDQLANLPLPLSSYSIDAARVTRRGMVATHFQVRVEEHQPHRHYTDISGMIEASSLAAGVKERAQRIFFRLAEAEARVHGVEIGHVHFHEVGGVDSIVDIVGTAIALDYLGVTELHASSLPLGSGWVETAHGRLPVPAPATAELLKGMPVHGDTGLGERVTPTGAAILAALATGFGAPPAMRVLGVGCGAGSRDFSDVPNILRLVLGEKDGTLHHDDVIVAETHIDDMNPEIFGFLMERLLERGALDVAFAPLQMKKNRPGIRLTIISSPSHLDELARMVLTETTAAGIRYYPARRLKLERTIEERETSLGQVRVKVFRDGAGLLRVAPEYEECRRLAQERGLPLQEVYRIIERETVAS</sequence>
<dbReference type="Pfam" id="PF01969">
    <property type="entry name" value="Ni_insertion"/>
    <property type="match status" value="1"/>
</dbReference>
<dbReference type="Proteomes" id="UP000756860">
    <property type="component" value="Unassembled WGS sequence"/>
</dbReference>
<accession>A0ABS5S8L2</accession>
<dbReference type="HAMAP" id="MF_01074">
    <property type="entry name" value="LarC"/>
    <property type="match status" value="1"/>
</dbReference>
<protein>
    <recommendedName>
        <fullName evidence="2">Putative nickel insertion protein</fullName>
    </recommendedName>
</protein>
<dbReference type="RefSeq" id="WP_214173712.1">
    <property type="nucleotide sequence ID" value="NZ_JAHCVK010000001.1"/>
</dbReference>
<organism evidence="3 4">
    <name type="scientific">Geomobilimonas luticola</name>
    <dbReference type="NCBI Taxonomy" id="1114878"/>
    <lineage>
        <taxon>Bacteria</taxon>
        <taxon>Pseudomonadati</taxon>
        <taxon>Thermodesulfobacteriota</taxon>
        <taxon>Desulfuromonadia</taxon>
        <taxon>Geobacterales</taxon>
        <taxon>Geobacteraceae</taxon>
        <taxon>Geomobilimonas</taxon>
    </lineage>
</organism>
<comment type="similarity">
    <text evidence="2">Belongs to the LarC family.</text>
</comment>
<dbReference type="InterPro" id="IPR002822">
    <property type="entry name" value="Ni_insertion"/>
</dbReference>
<keyword evidence="4" id="KW-1185">Reference proteome</keyword>
<dbReference type="PANTHER" id="PTHR36566">
    <property type="entry name" value="NICKEL INSERTION PROTEIN-RELATED"/>
    <property type="match status" value="1"/>
</dbReference>
<comment type="caution">
    <text evidence="3">The sequence shown here is derived from an EMBL/GenBank/DDBJ whole genome shotgun (WGS) entry which is preliminary data.</text>
</comment>
<dbReference type="NCBIfam" id="TIGR00299">
    <property type="entry name" value="nickel pincer cofactor biosynthesis protein LarC"/>
    <property type="match status" value="1"/>
</dbReference>
<dbReference type="EMBL" id="JAHCVK010000001">
    <property type="protein sequence ID" value="MBT0651711.1"/>
    <property type="molecule type" value="Genomic_DNA"/>
</dbReference>
<proteinExistence type="inferred from homology"/>
<reference evidence="3 4" key="1">
    <citation type="submission" date="2021-05" db="EMBL/GenBank/DDBJ databases">
        <title>The draft genome of Geobacter luticola JCM 17780.</title>
        <authorList>
            <person name="Xu Z."/>
            <person name="Masuda Y."/>
            <person name="Itoh H."/>
            <person name="Senoo K."/>
        </authorList>
    </citation>
    <scope>NUCLEOTIDE SEQUENCE [LARGE SCALE GENOMIC DNA]</scope>
    <source>
        <strain evidence="3 4">JCM 17780</strain>
    </source>
</reference>